<comment type="caution">
    <text evidence="3">The sequence shown here is derived from an EMBL/GenBank/DDBJ whole genome shotgun (WGS) entry which is preliminary data.</text>
</comment>
<feature type="chain" id="PRO_5015598448" description="3-keto-alpha-glucoside-1,2-lyase/3-keto-2-hydroxy-glucal hydratase domain-containing protein" evidence="1">
    <location>
        <begin position="23"/>
        <end position="232"/>
    </location>
</feature>
<protein>
    <recommendedName>
        <fullName evidence="2">3-keto-alpha-glucoside-1,2-lyase/3-keto-2-hydroxy-glucal hydratase domain-containing protein</fullName>
    </recommendedName>
</protein>
<dbReference type="Proteomes" id="UP000237819">
    <property type="component" value="Unassembled WGS sequence"/>
</dbReference>
<sequence>MLRSIMFGLGFCCVLLVSRGLAAETESPDAAPETLMCEPGKLLLSDTFAAGPAKAWRAAKGKWVAVDGATQGTELQEDMHGAVVRTNVPARNMVIAYSFKLDGAKATTLSVNDAKGHNSRVIINANGFSVRKDDHDHAGPDKAELLQAVKTKIAPGVWHTLTVEINGPEFLARLDGKQIGYGSHAAIDVDKTNLGLTVTGESVAFKNFRVWDATPKSDWSSTKAKVIGAAGK</sequence>
<dbReference type="InterPro" id="IPR010496">
    <property type="entry name" value="AL/BT2_dom"/>
</dbReference>
<gene>
    <name evidence="3" type="ORF">C5Y93_23380</name>
</gene>
<dbReference type="EMBL" id="PUHZ01000023">
    <property type="protein sequence ID" value="PQO43594.1"/>
    <property type="molecule type" value="Genomic_DNA"/>
</dbReference>
<dbReference type="Pfam" id="PF06439">
    <property type="entry name" value="3keto-disac_hyd"/>
    <property type="match status" value="1"/>
</dbReference>
<reference evidence="3 4" key="1">
    <citation type="submission" date="2018-02" db="EMBL/GenBank/DDBJ databases">
        <title>Comparative genomes isolates from brazilian mangrove.</title>
        <authorList>
            <person name="Araujo J.E."/>
            <person name="Taketani R.G."/>
            <person name="Silva M.C.P."/>
            <person name="Loureco M.V."/>
            <person name="Andreote F.D."/>
        </authorList>
    </citation>
    <scope>NUCLEOTIDE SEQUENCE [LARGE SCALE GENOMIC DNA]</scope>
    <source>
        <strain evidence="3 4">Nap-Phe MGV</strain>
    </source>
</reference>
<keyword evidence="1" id="KW-0732">Signal</keyword>
<accession>A0A2S8GHV2</accession>
<dbReference type="AlphaFoldDB" id="A0A2S8GHV2"/>
<evidence type="ECO:0000313" key="3">
    <source>
        <dbReference type="EMBL" id="PQO43594.1"/>
    </source>
</evidence>
<organism evidence="3 4">
    <name type="scientific">Blastopirellula marina</name>
    <dbReference type="NCBI Taxonomy" id="124"/>
    <lineage>
        <taxon>Bacteria</taxon>
        <taxon>Pseudomonadati</taxon>
        <taxon>Planctomycetota</taxon>
        <taxon>Planctomycetia</taxon>
        <taxon>Pirellulales</taxon>
        <taxon>Pirellulaceae</taxon>
        <taxon>Blastopirellula</taxon>
    </lineage>
</organism>
<name>A0A2S8GHV2_9BACT</name>
<proteinExistence type="predicted"/>
<feature type="signal peptide" evidence="1">
    <location>
        <begin position="1"/>
        <end position="22"/>
    </location>
</feature>
<dbReference type="OrthoDB" id="256709at2"/>
<evidence type="ECO:0000259" key="2">
    <source>
        <dbReference type="Pfam" id="PF06439"/>
    </source>
</evidence>
<dbReference type="RefSeq" id="WP_105337879.1">
    <property type="nucleotide sequence ID" value="NZ_PUHZ01000023.1"/>
</dbReference>
<evidence type="ECO:0000256" key="1">
    <source>
        <dbReference type="SAM" id="SignalP"/>
    </source>
</evidence>
<feature type="domain" description="3-keto-alpha-glucoside-1,2-lyase/3-keto-2-hydroxy-glucal hydratase" evidence="2">
    <location>
        <begin position="54"/>
        <end position="210"/>
    </location>
</feature>
<dbReference type="GO" id="GO:0016787">
    <property type="term" value="F:hydrolase activity"/>
    <property type="evidence" value="ECO:0007669"/>
    <property type="project" value="InterPro"/>
</dbReference>
<evidence type="ECO:0000313" key="4">
    <source>
        <dbReference type="Proteomes" id="UP000237819"/>
    </source>
</evidence>
<dbReference type="Gene3D" id="2.60.120.560">
    <property type="entry name" value="Exo-inulinase, domain 1"/>
    <property type="match status" value="1"/>
</dbReference>